<reference evidence="1" key="1">
    <citation type="submission" date="2014-09" db="EMBL/GenBank/DDBJ databases">
        <authorList>
            <person name="Magalhaes I.L.F."/>
            <person name="Oliveira U."/>
            <person name="Santos F.R."/>
            <person name="Vidigal T.H.D.A."/>
            <person name="Brescovit A.D."/>
            <person name="Santos A.J."/>
        </authorList>
    </citation>
    <scope>NUCLEOTIDE SEQUENCE</scope>
    <source>
        <tissue evidence="1">Shoot tissue taken approximately 20 cm above the soil surface</tissue>
    </source>
</reference>
<dbReference type="AlphaFoldDB" id="A0A0A9FCK2"/>
<evidence type="ECO:0000313" key="1">
    <source>
        <dbReference type="EMBL" id="JAE10750.1"/>
    </source>
</evidence>
<protein>
    <submittedName>
        <fullName evidence="1">Uncharacterized protein</fullName>
    </submittedName>
</protein>
<proteinExistence type="predicted"/>
<organism evidence="1">
    <name type="scientific">Arundo donax</name>
    <name type="common">Giant reed</name>
    <name type="synonym">Donax arundinaceus</name>
    <dbReference type="NCBI Taxonomy" id="35708"/>
    <lineage>
        <taxon>Eukaryota</taxon>
        <taxon>Viridiplantae</taxon>
        <taxon>Streptophyta</taxon>
        <taxon>Embryophyta</taxon>
        <taxon>Tracheophyta</taxon>
        <taxon>Spermatophyta</taxon>
        <taxon>Magnoliopsida</taxon>
        <taxon>Liliopsida</taxon>
        <taxon>Poales</taxon>
        <taxon>Poaceae</taxon>
        <taxon>PACMAD clade</taxon>
        <taxon>Arundinoideae</taxon>
        <taxon>Arundineae</taxon>
        <taxon>Arundo</taxon>
    </lineage>
</organism>
<sequence>MLITNQSEINKQGKKLEE</sequence>
<accession>A0A0A9FCK2</accession>
<name>A0A0A9FCK2_ARUDO</name>
<reference evidence="1" key="2">
    <citation type="journal article" date="2015" name="Data Brief">
        <title>Shoot transcriptome of the giant reed, Arundo donax.</title>
        <authorList>
            <person name="Barrero R.A."/>
            <person name="Guerrero F.D."/>
            <person name="Moolhuijzen P."/>
            <person name="Goolsby J.A."/>
            <person name="Tidwell J."/>
            <person name="Bellgard S.E."/>
            <person name="Bellgard M.I."/>
        </authorList>
    </citation>
    <scope>NUCLEOTIDE SEQUENCE</scope>
    <source>
        <tissue evidence="1">Shoot tissue taken approximately 20 cm above the soil surface</tissue>
    </source>
</reference>
<dbReference type="EMBL" id="GBRH01187146">
    <property type="protein sequence ID" value="JAE10750.1"/>
    <property type="molecule type" value="Transcribed_RNA"/>
</dbReference>